<evidence type="ECO:0000256" key="1">
    <source>
        <dbReference type="SAM" id="MobiDB-lite"/>
    </source>
</evidence>
<reference evidence="2" key="1">
    <citation type="submission" date="2023-03" db="EMBL/GenBank/DDBJ databases">
        <title>Massive genome expansion in bonnet fungi (Mycena s.s.) driven by repeated elements and novel gene families across ecological guilds.</title>
        <authorList>
            <consortium name="Lawrence Berkeley National Laboratory"/>
            <person name="Harder C.B."/>
            <person name="Miyauchi S."/>
            <person name="Viragh M."/>
            <person name="Kuo A."/>
            <person name="Thoen E."/>
            <person name="Andreopoulos B."/>
            <person name="Lu D."/>
            <person name="Skrede I."/>
            <person name="Drula E."/>
            <person name="Henrissat B."/>
            <person name="Morin E."/>
            <person name="Kohler A."/>
            <person name="Barry K."/>
            <person name="LaButti K."/>
            <person name="Morin E."/>
            <person name="Salamov A."/>
            <person name="Lipzen A."/>
            <person name="Mereny Z."/>
            <person name="Hegedus B."/>
            <person name="Baldrian P."/>
            <person name="Stursova M."/>
            <person name="Weitz H."/>
            <person name="Taylor A."/>
            <person name="Grigoriev I.V."/>
            <person name="Nagy L.G."/>
            <person name="Martin F."/>
            <person name="Kauserud H."/>
        </authorList>
    </citation>
    <scope>NUCLEOTIDE SEQUENCE</scope>
    <source>
        <strain evidence="2">CBHHK067</strain>
    </source>
</reference>
<name>A0AAD7H3J7_MYCRO</name>
<protein>
    <submittedName>
        <fullName evidence="2">Uncharacterized protein</fullName>
    </submittedName>
</protein>
<feature type="compositionally biased region" description="Basic residues" evidence="1">
    <location>
        <begin position="144"/>
        <end position="153"/>
    </location>
</feature>
<proteinExistence type="predicted"/>
<keyword evidence="3" id="KW-1185">Reference proteome</keyword>
<gene>
    <name evidence="2" type="ORF">B0H17DRAFT_1124043</name>
</gene>
<feature type="region of interest" description="Disordered" evidence="1">
    <location>
        <begin position="144"/>
        <end position="186"/>
    </location>
</feature>
<dbReference type="Proteomes" id="UP001221757">
    <property type="component" value="Unassembled WGS sequence"/>
</dbReference>
<sequence>MGAGTWRATAEEPAAQGTHPQTAYPRLMPTEPIPVSAPRGSFARHLERKDTRPPLLLAHRVRATHGIQWRNRFVGGESPNPTSTCGASLGLVEWRPAKTGSICGKENENAPNDIVSVFHVPSPFSPALTSHPYLHIHIRRARARGRPPQRLGRHGVIADGGGHERGESQETSARGGTAAGSGGLASGTVRTGPCRFCSDLPVRGTSFEGISRYKQLDEQERRVEGFQWRTDWSRIRRDGACGWVGQRRALQAAGAGRNANWEWTEAWV</sequence>
<feature type="region of interest" description="Disordered" evidence="1">
    <location>
        <begin position="1"/>
        <end position="29"/>
    </location>
</feature>
<accession>A0AAD7H3J7</accession>
<evidence type="ECO:0000313" key="2">
    <source>
        <dbReference type="EMBL" id="KAJ7710968.1"/>
    </source>
</evidence>
<dbReference type="AlphaFoldDB" id="A0AAD7H3J7"/>
<dbReference type="EMBL" id="JARKIE010000001">
    <property type="protein sequence ID" value="KAJ7710968.1"/>
    <property type="molecule type" value="Genomic_DNA"/>
</dbReference>
<evidence type="ECO:0000313" key="3">
    <source>
        <dbReference type="Proteomes" id="UP001221757"/>
    </source>
</evidence>
<comment type="caution">
    <text evidence="2">The sequence shown here is derived from an EMBL/GenBank/DDBJ whole genome shotgun (WGS) entry which is preliminary data.</text>
</comment>
<organism evidence="2 3">
    <name type="scientific">Mycena rosella</name>
    <name type="common">Pink bonnet</name>
    <name type="synonym">Agaricus rosellus</name>
    <dbReference type="NCBI Taxonomy" id="1033263"/>
    <lineage>
        <taxon>Eukaryota</taxon>
        <taxon>Fungi</taxon>
        <taxon>Dikarya</taxon>
        <taxon>Basidiomycota</taxon>
        <taxon>Agaricomycotina</taxon>
        <taxon>Agaricomycetes</taxon>
        <taxon>Agaricomycetidae</taxon>
        <taxon>Agaricales</taxon>
        <taxon>Marasmiineae</taxon>
        <taxon>Mycenaceae</taxon>
        <taxon>Mycena</taxon>
    </lineage>
</organism>